<comment type="caution">
    <text evidence="2">The sequence shown here is derived from an EMBL/GenBank/DDBJ whole genome shotgun (WGS) entry which is preliminary data.</text>
</comment>
<dbReference type="EMBL" id="BKCJ010005167">
    <property type="protein sequence ID" value="GEU65260.1"/>
    <property type="molecule type" value="Genomic_DNA"/>
</dbReference>
<gene>
    <name evidence="2" type="ORF">Tci_037238</name>
</gene>
<name>A0A6L2LVH3_TANCI</name>
<dbReference type="Pfam" id="PF14223">
    <property type="entry name" value="Retrotran_gag_2"/>
    <property type="match status" value="1"/>
</dbReference>
<dbReference type="AlphaFoldDB" id="A0A6L2LVH3"/>
<organism evidence="2">
    <name type="scientific">Tanacetum cinerariifolium</name>
    <name type="common">Dalmatian daisy</name>
    <name type="synonym">Chrysanthemum cinerariifolium</name>
    <dbReference type="NCBI Taxonomy" id="118510"/>
    <lineage>
        <taxon>Eukaryota</taxon>
        <taxon>Viridiplantae</taxon>
        <taxon>Streptophyta</taxon>
        <taxon>Embryophyta</taxon>
        <taxon>Tracheophyta</taxon>
        <taxon>Spermatophyta</taxon>
        <taxon>Magnoliopsida</taxon>
        <taxon>eudicotyledons</taxon>
        <taxon>Gunneridae</taxon>
        <taxon>Pentapetalae</taxon>
        <taxon>asterids</taxon>
        <taxon>campanulids</taxon>
        <taxon>Asterales</taxon>
        <taxon>Asteraceae</taxon>
        <taxon>Asteroideae</taxon>
        <taxon>Anthemideae</taxon>
        <taxon>Anthemidinae</taxon>
        <taxon>Tanacetum</taxon>
    </lineage>
</organism>
<evidence type="ECO:0008006" key="3">
    <source>
        <dbReference type="Google" id="ProtNLM"/>
    </source>
</evidence>
<keyword evidence="1" id="KW-0175">Coiled coil</keyword>
<accession>A0A6L2LVH3</accession>
<evidence type="ECO:0000256" key="1">
    <source>
        <dbReference type="SAM" id="Coils"/>
    </source>
</evidence>
<feature type="coiled-coil region" evidence="1">
    <location>
        <begin position="308"/>
        <end position="338"/>
    </location>
</feature>
<proteinExistence type="predicted"/>
<evidence type="ECO:0000313" key="2">
    <source>
        <dbReference type="EMBL" id="GEU65260.1"/>
    </source>
</evidence>
<sequence>MILKSIEHGPLIWPTIKENRVTKPRKYSELTHAEALQAYCDVKATNIIIQGLPNEIYGLVSHHKVAKDLWERIQLLMQGTSLTKQERECKLYDEFDMFAYNKGKTLREFYVIFSLLLNDLNIYNVKLKQFQVNTMFLNSLPLEWSKFMTDVKIVRDLHTTNIDQLHAYLEQHEFYTNKVHLMHERNSDPLALVATHQMTQKPDNSWFKDKVLLVQAQANGQILHEEELAFLADLRIPKGQATQTVITHNVAYQADDLDAYHSECDELNTVKVALMANLSHYDPDALAEVHNADNVNNDMTNQDSHERNAEIDRLKQTLSEQLQEKESLMKTVTVLKNNFKKEESQNIDREIALGKKIKHLDNIVYKRNQSAQTVHMLTKSKFFYDHTTNQALDNSAIVISDSEDTLMLAEEIRSKMLLKKGPNDNFVNSLDPTPSNRPTNIEVPKELPKVSMVNTSLKKLKHHIDGFDVVVKERTTVTAITEGSWEFEHTKDCFRDDIILFVKALKDIFNTFNQYLIDELTEVQSVFHQIEQAVEQHRLEFKTFEIKMNQVLNKNGRLLEQVITKEAGGR</sequence>
<reference evidence="2" key="1">
    <citation type="journal article" date="2019" name="Sci. Rep.">
        <title>Draft genome of Tanacetum cinerariifolium, the natural source of mosquito coil.</title>
        <authorList>
            <person name="Yamashiro T."/>
            <person name="Shiraishi A."/>
            <person name="Satake H."/>
            <person name="Nakayama K."/>
        </authorList>
    </citation>
    <scope>NUCLEOTIDE SEQUENCE</scope>
</reference>
<protein>
    <recommendedName>
        <fullName evidence="3">Integrase, catalytic region, zinc finger, CCHC-type, peptidase aspartic, catalytic</fullName>
    </recommendedName>
</protein>